<sequence>MPCSPSLLSLQSNTVCAQVPLHNLRPLALRAVVHSVSIDRTLPSPVLLAVCALDAYTLGMCLRPISVRVHEPLGRGARKKDQMVSARHDKRCVQLHHRACGETLETPTPGDFFFHINTAKPGQQTWMYNKDEDWEDILELWDSQNLLIHPTIPDRVLTICANNTPNWILRSSMASSACKGSRSPEGHSKTTEKTTELQKFRTSSDTVRIGDRTLDILLIRSLQVSQPALHRPSHHSKDLIHHRGSLPILPIWMHPNPNHTLSPRSLKP</sequence>
<keyword evidence="3" id="KW-1185">Reference proteome</keyword>
<protein>
    <submittedName>
        <fullName evidence="2">Uncharacterized protein</fullName>
    </submittedName>
</protein>
<name>A0AAD7CT39_MYCRO</name>
<dbReference type="EMBL" id="JARKIE010000244">
    <property type="protein sequence ID" value="KAJ7662284.1"/>
    <property type="molecule type" value="Genomic_DNA"/>
</dbReference>
<feature type="region of interest" description="Disordered" evidence="1">
    <location>
        <begin position="178"/>
        <end position="199"/>
    </location>
</feature>
<accession>A0AAD7CT39</accession>
<reference evidence="2" key="1">
    <citation type="submission" date="2023-03" db="EMBL/GenBank/DDBJ databases">
        <title>Massive genome expansion in bonnet fungi (Mycena s.s.) driven by repeated elements and novel gene families across ecological guilds.</title>
        <authorList>
            <consortium name="Lawrence Berkeley National Laboratory"/>
            <person name="Harder C.B."/>
            <person name="Miyauchi S."/>
            <person name="Viragh M."/>
            <person name="Kuo A."/>
            <person name="Thoen E."/>
            <person name="Andreopoulos B."/>
            <person name="Lu D."/>
            <person name="Skrede I."/>
            <person name="Drula E."/>
            <person name="Henrissat B."/>
            <person name="Morin E."/>
            <person name="Kohler A."/>
            <person name="Barry K."/>
            <person name="LaButti K."/>
            <person name="Morin E."/>
            <person name="Salamov A."/>
            <person name="Lipzen A."/>
            <person name="Mereny Z."/>
            <person name="Hegedus B."/>
            <person name="Baldrian P."/>
            <person name="Stursova M."/>
            <person name="Weitz H."/>
            <person name="Taylor A."/>
            <person name="Grigoriev I.V."/>
            <person name="Nagy L.G."/>
            <person name="Martin F."/>
            <person name="Kauserud H."/>
        </authorList>
    </citation>
    <scope>NUCLEOTIDE SEQUENCE</scope>
    <source>
        <strain evidence="2">CBHHK067</strain>
    </source>
</reference>
<organism evidence="2 3">
    <name type="scientific">Mycena rosella</name>
    <name type="common">Pink bonnet</name>
    <name type="synonym">Agaricus rosellus</name>
    <dbReference type="NCBI Taxonomy" id="1033263"/>
    <lineage>
        <taxon>Eukaryota</taxon>
        <taxon>Fungi</taxon>
        <taxon>Dikarya</taxon>
        <taxon>Basidiomycota</taxon>
        <taxon>Agaricomycotina</taxon>
        <taxon>Agaricomycetes</taxon>
        <taxon>Agaricomycetidae</taxon>
        <taxon>Agaricales</taxon>
        <taxon>Marasmiineae</taxon>
        <taxon>Mycenaceae</taxon>
        <taxon>Mycena</taxon>
    </lineage>
</organism>
<evidence type="ECO:0000313" key="2">
    <source>
        <dbReference type="EMBL" id="KAJ7662284.1"/>
    </source>
</evidence>
<comment type="caution">
    <text evidence="2">The sequence shown here is derived from an EMBL/GenBank/DDBJ whole genome shotgun (WGS) entry which is preliminary data.</text>
</comment>
<gene>
    <name evidence="2" type="ORF">B0H17DRAFT_1144458</name>
</gene>
<evidence type="ECO:0000313" key="3">
    <source>
        <dbReference type="Proteomes" id="UP001221757"/>
    </source>
</evidence>
<dbReference type="Proteomes" id="UP001221757">
    <property type="component" value="Unassembled WGS sequence"/>
</dbReference>
<dbReference type="AlphaFoldDB" id="A0AAD7CT39"/>
<evidence type="ECO:0000256" key="1">
    <source>
        <dbReference type="SAM" id="MobiDB-lite"/>
    </source>
</evidence>
<proteinExistence type="predicted"/>
<feature type="compositionally biased region" description="Basic and acidic residues" evidence="1">
    <location>
        <begin position="182"/>
        <end position="199"/>
    </location>
</feature>